<dbReference type="OrthoDB" id="1706999at2759"/>
<evidence type="ECO:0000313" key="1">
    <source>
        <dbReference type="EMBL" id="GFS29799.1"/>
    </source>
</evidence>
<dbReference type="Proteomes" id="UP000585474">
    <property type="component" value="Unassembled WGS sequence"/>
</dbReference>
<keyword evidence="2" id="KW-1185">Reference proteome</keyword>
<dbReference type="GO" id="GO:0004650">
    <property type="term" value="F:polygalacturonase activity"/>
    <property type="evidence" value="ECO:0007669"/>
    <property type="project" value="InterPro"/>
</dbReference>
<evidence type="ECO:0008006" key="3">
    <source>
        <dbReference type="Google" id="ProtNLM"/>
    </source>
</evidence>
<dbReference type="InterPro" id="IPR012334">
    <property type="entry name" value="Pectin_lyas_fold"/>
</dbReference>
<name>A0A7J0DAB7_9ERIC</name>
<reference evidence="2" key="1">
    <citation type="submission" date="2019-07" db="EMBL/GenBank/DDBJ databases">
        <title>De Novo Assembly of kiwifruit Actinidia rufa.</title>
        <authorList>
            <person name="Sugita-Konishi S."/>
            <person name="Sato K."/>
            <person name="Mori E."/>
            <person name="Abe Y."/>
            <person name="Kisaki G."/>
            <person name="Hamano K."/>
            <person name="Suezawa K."/>
            <person name="Otani M."/>
            <person name="Fukuda T."/>
            <person name="Manabe T."/>
            <person name="Gomi K."/>
            <person name="Tabuchi M."/>
            <person name="Akimitsu K."/>
            <person name="Kataoka I."/>
        </authorList>
    </citation>
    <scope>NUCLEOTIDE SEQUENCE [LARGE SCALE GENOMIC DNA]</scope>
    <source>
        <strain evidence="2">cv. Fuchu</strain>
    </source>
</reference>
<accession>A0A7J0DAB7</accession>
<sequence>MASPLPPNDKKSIGRVFYPIGYGADPTGAQDSSDAIMSAVSDAFQVQNELELLGEIKDLGGVVINLEGGNYKITKPIRFPPGVGNVLVTLSLSALHLSSGFSYHILVLI</sequence>
<dbReference type="InterPro" id="IPR011050">
    <property type="entry name" value="Pectin_lyase_fold/virulence"/>
</dbReference>
<dbReference type="InterPro" id="IPR039279">
    <property type="entry name" value="QRT3-like"/>
</dbReference>
<protein>
    <recommendedName>
        <fullName evidence="3">Pectin lyase-like superfamily protein</fullName>
    </recommendedName>
</protein>
<dbReference type="SUPFAM" id="SSF51126">
    <property type="entry name" value="Pectin lyase-like"/>
    <property type="match status" value="1"/>
</dbReference>
<dbReference type="AlphaFoldDB" id="A0A7J0DAB7"/>
<organism evidence="1 2">
    <name type="scientific">Actinidia rufa</name>
    <dbReference type="NCBI Taxonomy" id="165716"/>
    <lineage>
        <taxon>Eukaryota</taxon>
        <taxon>Viridiplantae</taxon>
        <taxon>Streptophyta</taxon>
        <taxon>Embryophyta</taxon>
        <taxon>Tracheophyta</taxon>
        <taxon>Spermatophyta</taxon>
        <taxon>Magnoliopsida</taxon>
        <taxon>eudicotyledons</taxon>
        <taxon>Gunneridae</taxon>
        <taxon>Pentapetalae</taxon>
        <taxon>asterids</taxon>
        <taxon>Ericales</taxon>
        <taxon>Actinidiaceae</taxon>
        <taxon>Actinidia</taxon>
    </lineage>
</organism>
<comment type="caution">
    <text evidence="1">The sequence shown here is derived from an EMBL/GenBank/DDBJ whole genome shotgun (WGS) entry which is preliminary data.</text>
</comment>
<dbReference type="Gene3D" id="2.160.20.10">
    <property type="entry name" value="Single-stranded right-handed beta-helix, Pectin lyase-like"/>
    <property type="match status" value="1"/>
</dbReference>
<evidence type="ECO:0000313" key="2">
    <source>
        <dbReference type="Proteomes" id="UP000585474"/>
    </source>
</evidence>
<dbReference type="PANTHER" id="PTHR33928:SF2">
    <property type="entry name" value="PECTATE LYASE SUPERFAMILY PROTEIN DOMAIN-CONTAINING PROTEIN-RELATED"/>
    <property type="match status" value="1"/>
</dbReference>
<dbReference type="PANTHER" id="PTHR33928">
    <property type="entry name" value="POLYGALACTURONASE QRT3"/>
    <property type="match status" value="1"/>
</dbReference>
<gene>
    <name evidence="1" type="ORF">Acr_00g0008550</name>
</gene>
<dbReference type="EMBL" id="BJWL01000100">
    <property type="protein sequence ID" value="GFS29799.1"/>
    <property type="molecule type" value="Genomic_DNA"/>
</dbReference>
<proteinExistence type="predicted"/>